<feature type="transmembrane region" description="Helical" evidence="7">
    <location>
        <begin position="203"/>
        <end position="222"/>
    </location>
</feature>
<sequence>MPQPTPPTGNQTSGNQTSAEETSTGEAPKTERARSVVSRGPLRGLPIEVAVLSVVAFFVAAGFGIVAPAIPVFARSFGVSRTAAAAVVSAFAFMRLVSALGCGRLVNRIGERLVLGVGIAIVAVSSALAGLAVNYPQLLTLRAVGGVGSAMFTVSASSLLLGITTSEQRGRAMGAFSGGFLLGGVAGPGIGGLVTGWSLRAPFFLYAATLAAAGAVGLARLPRRVRHGDAKDKPRPVLTLGQAFRMPAFRAAAGANLADSWAALGVRAAIVPLLVVEVLHRSPIWTGVALTVFTLGNLVTLTVGSRIADRRGRRPVLLIGCLGSAAGTALLIFPASLVLLLVSMAVFGAGSGLLDVAPGAMLGDVAGGRGGTVVAGYQMAGDVGSLVGPLAAGALADSAGFGPAFAVTAAVLVAAAVLALRAPETLVRTPA</sequence>
<dbReference type="Gene3D" id="1.20.1250.20">
    <property type="entry name" value="MFS general substrate transporter like domains"/>
    <property type="match status" value="2"/>
</dbReference>
<feature type="transmembrane region" description="Helical" evidence="7">
    <location>
        <begin position="82"/>
        <end position="101"/>
    </location>
</feature>
<evidence type="ECO:0000313" key="9">
    <source>
        <dbReference type="EMBL" id="MDT0261198.1"/>
    </source>
</evidence>
<evidence type="ECO:0000259" key="8">
    <source>
        <dbReference type="PROSITE" id="PS50850"/>
    </source>
</evidence>
<dbReference type="InterPro" id="IPR001958">
    <property type="entry name" value="Tet-R_TetA/multi-R_MdtG-like"/>
</dbReference>
<protein>
    <submittedName>
        <fullName evidence="9">MFS transporter</fullName>
    </submittedName>
</protein>
<keyword evidence="2" id="KW-1003">Cell membrane</keyword>
<gene>
    <name evidence="9" type="ORF">RM423_07290</name>
</gene>
<feature type="domain" description="Major facilitator superfamily (MFS) profile" evidence="8">
    <location>
        <begin position="48"/>
        <end position="427"/>
    </location>
</feature>
<dbReference type="InterPro" id="IPR036259">
    <property type="entry name" value="MFS_trans_sf"/>
</dbReference>
<feature type="transmembrane region" description="Helical" evidence="7">
    <location>
        <begin position="139"/>
        <end position="163"/>
    </location>
</feature>
<organism evidence="9 10">
    <name type="scientific">Jatrophihabitans lederbergiae</name>
    <dbReference type="NCBI Taxonomy" id="3075547"/>
    <lineage>
        <taxon>Bacteria</taxon>
        <taxon>Bacillati</taxon>
        <taxon>Actinomycetota</taxon>
        <taxon>Actinomycetes</taxon>
        <taxon>Jatrophihabitantales</taxon>
        <taxon>Jatrophihabitantaceae</taxon>
        <taxon>Jatrophihabitans</taxon>
    </lineage>
</organism>
<comment type="caution">
    <text evidence="9">The sequence shown here is derived from an EMBL/GenBank/DDBJ whole genome shotgun (WGS) entry which is preliminary data.</text>
</comment>
<evidence type="ECO:0000256" key="6">
    <source>
        <dbReference type="SAM" id="MobiDB-lite"/>
    </source>
</evidence>
<dbReference type="InterPro" id="IPR011701">
    <property type="entry name" value="MFS"/>
</dbReference>
<dbReference type="PRINTS" id="PR01035">
    <property type="entry name" value="TCRTETA"/>
</dbReference>
<dbReference type="SUPFAM" id="SSF103473">
    <property type="entry name" value="MFS general substrate transporter"/>
    <property type="match status" value="1"/>
</dbReference>
<dbReference type="CDD" id="cd17325">
    <property type="entry name" value="MFS_MdtG_SLC18_like"/>
    <property type="match status" value="1"/>
</dbReference>
<keyword evidence="4 7" id="KW-1133">Transmembrane helix</keyword>
<feature type="transmembrane region" description="Helical" evidence="7">
    <location>
        <begin position="243"/>
        <end position="264"/>
    </location>
</feature>
<feature type="transmembrane region" description="Helical" evidence="7">
    <location>
        <begin position="316"/>
        <end position="349"/>
    </location>
</feature>
<evidence type="ECO:0000256" key="2">
    <source>
        <dbReference type="ARBA" id="ARBA00022475"/>
    </source>
</evidence>
<name>A0ABU2J889_9ACTN</name>
<feature type="region of interest" description="Disordered" evidence="6">
    <location>
        <begin position="1"/>
        <end position="35"/>
    </location>
</feature>
<feature type="compositionally biased region" description="Polar residues" evidence="6">
    <location>
        <begin position="8"/>
        <end position="25"/>
    </location>
</feature>
<comment type="subcellular location">
    <subcellularLocation>
        <location evidence="1">Cell membrane</location>
        <topology evidence="1">Multi-pass membrane protein</topology>
    </subcellularLocation>
</comment>
<dbReference type="Proteomes" id="UP001183176">
    <property type="component" value="Unassembled WGS sequence"/>
</dbReference>
<dbReference type="RefSeq" id="WP_311422351.1">
    <property type="nucleotide sequence ID" value="NZ_JAVREH010000006.1"/>
</dbReference>
<dbReference type="EMBL" id="JAVREH010000006">
    <property type="protein sequence ID" value="MDT0261198.1"/>
    <property type="molecule type" value="Genomic_DNA"/>
</dbReference>
<feature type="transmembrane region" description="Helical" evidence="7">
    <location>
        <begin position="284"/>
        <end position="304"/>
    </location>
</feature>
<reference evidence="10" key="1">
    <citation type="submission" date="2023-07" db="EMBL/GenBank/DDBJ databases">
        <title>30 novel species of actinomycetes from the DSMZ collection.</title>
        <authorList>
            <person name="Nouioui I."/>
        </authorList>
    </citation>
    <scope>NUCLEOTIDE SEQUENCE [LARGE SCALE GENOMIC DNA]</scope>
    <source>
        <strain evidence="10">DSM 44399</strain>
    </source>
</reference>
<accession>A0ABU2J889</accession>
<evidence type="ECO:0000256" key="3">
    <source>
        <dbReference type="ARBA" id="ARBA00022692"/>
    </source>
</evidence>
<feature type="transmembrane region" description="Helical" evidence="7">
    <location>
        <begin position="49"/>
        <end position="70"/>
    </location>
</feature>
<feature type="transmembrane region" description="Helical" evidence="7">
    <location>
        <begin position="175"/>
        <end position="197"/>
    </location>
</feature>
<evidence type="ECO:0000256" key="1">
    <source>
        <dbReference type="ARBA" id="ARBA00004651"/>
    </source>
</evidence>
<keyword evidence="3 7" id="KW-0812">Transmembrane</keyword>
<dbReference type="PROSITE" id="PS50850">
    <property type="entry name" value="MFS"/>
    <property type="match status" value="1"/>
</dbReference>
<evidence type="ECO:0000256" key="7">
    <source>
        <dbReference type="SAM" id="Phobius"/>
    </source>
</evidence>
<dbReference type="PANTHER" id="PTHR43124:SF3">
    <property type="entry name" value="CHLORAMPHENICOL EFFLUX PUMP RV0191"/>
    <property type="match status" value="1"/>
</dbReference>
<evidence type="ECO:0000256" key="4">
    <source>
        <dbReference type="ARBA" id="ARBA00022989"/>
    </source>
</evidence>
<dbReference type="InterPro" id="IPR020846">
    <property type="entry name" value="MFS_dom"/>
</dbReference>
<dbReference type="PANTHER" id="PTHR43124">
    <property type="entry name" value="PURINE EFFLUX PUMP PBUE"/>
    <property type="match status" value="1"/>
</dbReference>
<proteinExistence type="predicted"/>
<keyword evidence="10" id="KW-1185">Reference proteome</keyword>
<evidence type="ECO:0000256" key="5">
    <source>
        <dbReference type="ARBA" id="ARBA00023136"/>
    </source>
</evidence>
<dbReference type="InterPro" id="IPR050189">
    <property type="entry name" value="MFS_Efflux_Transporters"/>
</dbReference>
<feature type="transmembrane region" description="Helical" evidence="7">
    <location>
        <begin position="400"/>
        <end position="420"/>
    </location>
</feature>
<keyword evidence="5 7" id="KW-0472">Membrane</keyword>
<feature type="transmembrane region" description="Helical" evidence="7">
    <location>
        <begin position="113"/>
        <end position="133"/>
    </location>
</feature>
<dbReference type="Pfam" id="PF07690">
    <property type="entry name" value="MFS_1"/>
    <property type="match status" value="2"/>
</dbReference>
<evidence type="ECO:0000313" key="10">
    <source>
        <dbReference type="Proteomes" id="UP001183176"/>
    </source>
</evidence>